<keyword evidence="2 5" id="KW-0812">Transmembrane</keyword>
<keyword evidence="3 5" id="KW-1133">Transmembrane helix</keyword>
<dbReference type="GO" id="GO:0006874">
    <property type="term" value="P:intracellular calcium ion homeostasis"/>
    <property type="evidence" value="ECO:0007669"/>
    <property type="project" value="TreeGrafter"/>
</dbReference>
<feature type="domain" description="Sodium/calcium exchanger membrane region" evidence="6">
    <location>
        <begin position="8"/>
        <end position="144"/>
    </location>
</feature>
<evidence type="ECO:0000256" key="4">
    <source>
        <dbReference type="ARBA" id="ARBA00023136"/>
    </source>
</evidence>
<dbReference type="NCBIfam" id="TIGR00367">
    <property type="entry name" value="calcium/sodium antiporter"/>
    <property type="match status" value="1"/>
</dbReference>
<evidence type="ECO:0000256" key="5">
    <source>
        <dbReference type="SAM" id="Phobius"/>
    </source>
</evidence>
<feature type="transmembrane region" description="Helical" evidence="5">
    <location>
        <begin position="220"/>
        <end position="243"/>
    </location>
</feature>
<feature type="transmembrane region" description="Helical" evidence="5">
    <location>
        <begin position="127"/>
        <end position="144"/>
    </location>
</feature>
<dbReference type="STRING" id="388408.LAX5112_00995"/>
<feature type="transmembrane region" description="Helical" evidence="5">
    <location>
        <begin position="105"/>
        <end position="121"/>
    </location>
</feature>
<comment type="subcellular location">
    <subcellularLocation>
        <location evidence="1">Membrane</location>
        <topology evidence="1">Multi-pass membrane protein</topology>
    </subcellularLocation>
</comment>
<feature type="transmembrane region" description="Helical" evidence="5">
    <location>
        <begin position="255"/>
        <end position="274"/>
    </location>
</feature>
<gene>
    <name evidence="7" type="primary">yrbG_1</name>
    <name evidence="7" type="ORF">LAX5112_00995</name>
</gene>
<evidence type="ECO:0000256" key="3">
    <source>
        <dbReference type="ARBA" id="ARBA00022989"/>
    </source>
</evidence>
<feature type="transmembrane region" description="Helical" evidence="5">
    <location>
        <begin position="78"/>
        <end position="96"/>
    </location>
</feature>
<reference evidence="8" key="1">
    <citation type="submission" date="2015-07" db="EMBL/GenBank/DDBJ databases">
        <authorList>
            <person name="Rodrigo-Torres Lidia"/>
            <person name="Arahal R.David."/>
        </authorList>
    </citation>
    <scope>NUCLEOTIDE SEQUENCE [LARGE SCALE GENOMIC DNA]</scope>
    <source>
        <strain evidence="8">CECT 5112</strain>
    </source>
</reference>
<evidence type="ECO:0000259" key="6">
    <source>
        <dbReference type="Pfam" id="PF01699"/>
    </source>
</evidence>
<evidence type="ECO:0000313" key="8">
    <source>
        <dbReference type="Proteomes" id="UP000053235"/>
    </source>
</evidence>
<dbReference type="Gene3D" id="1.20.1420.30">
    <property type="entry name" value="NCX, central ion-binding region"/>
    <property type="match status" value="1"/>
</dbReference>
<evidence type="ECO:0000313" key="7">
    <source>
        <dbReference type="EMBL" id="CTQ66511.1"/>
    </source>
</evidence>
<proteinExistence type="predicted"/>
<protein>
    <submittedName>
        <fullName evidence="7">Inner membrane protein YrbG</fullName>
    </submittedName>
</protein>
<keyword evidence="8" id="KW-1185">Reference proteome</keyword>
<evidence type="ECO:0000256" key="1">
    <source>
        <dbReference type="ARBA" id="ARBA00004141"/>
    </source>
</evidence>
<evidence type="ECO:0000256" key="2">
    <source>
        <dbReference type="ARBA" id="ARBA00022692"/>
    </source>
</evidence>
<name>A0A0M6ZW80_9HYPH</name>
<dbReference type="InterPro" id="IPR004481">
    <property type="entry name" value="K/Na/Ca-exchanger"/>
</dbReference>
<feature type="transmembrane region" description="Helical" evidence="5">
    <location>
        <begin position="286"/>
        <end position="304"/>
    </location>
</feature>
<feature type="transmembrane region" description="Helical" evidence="5">
    <location>
        <begin position="29"/>
        <end position="47"/>
    </location>
</feature>
<dbReference type="GO" id="GO:0005886">
    <property type="term" value="C:plasma membrane"/>
    <property type="evidence" value="ECO:0007669"/>
    <property type="project" value="TreeGrafter"/>
</dbReference>
<sequence>MFEIAVPLIGGLVLLIVGGEFLVRGAVNAATHLGVSPLVIGLTLVGFGTSTPELVTSVHAALVGAPGIAFGNVVGSNIANILLIGGVAALLFPIAVSSMALKRDAAVMLAVTLVFAGIVTVMDASRLVGGVFLAALCSYIYLAIRQERAAVQENRGAVHGKSTALIETDPVLDIPAQPKGGLVAALLLALGGLALVVFGGKFLVEGAVSLARGFGISETVIGLTIVAIGTSMPELVTSVVAGLKRQTDVAFGNIIGSNIYNILGIGGATALIAPSEVPAQIVSFDNLVMIGVSVIFVIFAATGLRIGRREGAVLLGGYLVYLYALWPS</sequence>
<feature type="domain" description="Sodium/calcium exchanger membrane region" evidence="6">
    <location>
        <begin position="186"/>
        <end position="325"/>
    </location>
</feature>
<dbReference type="EMBL" id="CXWD01000004">
    <property type="protein sequence ID" value="CTQ66511.1"/>
    <property type="molecule type" value="Genomic_DNA"/>
</dbReference>
<dbReference type="InterPro" id="IPR004837">
    <property type="entry name" value="NaCa_Exmemb"/>
</dbReference>
<feature type="transmembrane region" description="Helical" evidence="5">
    <location>
        <begin position="311"/>
        <end position="326"/>
    </location>
</feature>
<dbReference type="GO" id="GO:0008273">
    <property type="term" value="F:calcium, potassium:sodium antiporter activity"/>
    <property type="evidence" value="ECO:0007669"/>
    <property type="project" value="TreeGrafter"/>
</dbReference>
<dbReference type="Gene3D" id="6.10.280.80">
    <property type="entry name" value="NCX, peripheral helical region"/>
    <property type="match status" value="1"/>
</dbReference>
<feature type="transmembrane region" description="Helical" evidence="5">
    <location>
        <begin position="182"/>
        <end position="200"/>
    </location>
</feature>
<keyword evidence="4 5" id="KW-0472">Membrane</keyword>
<dbReference type="RefSeq" id="WP_235812875.1">
    <property type="nucleotide sequence ID" value="NZ_CXWD01000004.1"/>
</dbReference>
<dbReference type="GO" id="GO:0005262">
    <property type="term" value="F:calcium channel activity"/>
    <property type="evidence" value="ECO:0007669"/>
    <property type="project" value="TreeGrafter"/>
</dbReference>
<dbReference type="AlphaFoldDB" id="A0A0M6ZW80"/>
<dbReference type="InterPro" id="IPR044880">
    <property type="entry name" value="NCX_ion-bd_dom_sf"/>
</dbReference>
<organism evidence="7 8">
    <name type="scientific">Roseibium alexandrii</name>
    <dbReference type="NCBI Taxonomy" id="388408"/>
    <lineage>
        <taxon>Bacteria</taxon>
        <taxon>Pseudomonadati</taxon>
        <taxon>Pseudomonadota</taxon>
        <taxon>Alphaproteobacteria</taxon>
        <taxon>Hyphomicrobiales</taxon>
        <taxon>Stappiaceae</taxon>
        <taxon>Roseibium</taxon>
    </lineage>
</organism>
<dbReference type="PANTHER" id="PTHR10846">
    <property type="entry name" value="SODIUM/POTASSIUM/CALCIUM EXCHANGER"/>
    <property type="match status" value="1"/>
</dbReference>
<dbReference type="Pfam" id="PF01699">
    <property type="entry name" value="Na_Ca_ex"/>
    <property type="match status" value="2"/>
</dbReference>
<dbReference type="Proteomes" id="UP000053235">
    <property type="component" value="Unassembled WGS sequence"/>
</dbReference>
<accession>A0A0M6ZW80</accession>
<dbReference type="PANTHER" id="PTHR10846:SF8">
    <property type="entry name" value="INNER MEMBRANE PROTEIN YRBG"/>
    <property type="match status" value="1"/>
</dbReference>